<dbReference type="CDD" id="cd03219">
    <property type="entry name" value="ABC_Mj1267_LivG_branched"/>
    <property type="match status" value="1"/>
</dbReference>
<proteinExistence type="predicted"/>
<evidence type="ECO:0000256" key="1">
    <source>
        <dbReference type="ARBA" id="ARBA00022448"/>
    </source>
</evidence>
<dbReference type="FunFam" id="3.40.50.300:FF:000421">
    <property type="entry name" value="Branched-chain amino acid ABC transporter ATP-binding protein"/>
    <property type="match status" value="1"/>
</dbReference>
<dbReference type="Proteomes" id="UP001169242">
    <property type="component" value="Unassembled WGS sequence"/>
</dbReference>
<dbReference type="InterPro" id="IPR032823">
    <property type="entry name" value="BCA_ABC_TP_C"/>
</dbReference>
<dbReference type="Gene3D" id="3.40.50.300">
    <property type="entry name" value="P-loop containing nucleotide triphosphate hydrolases"/>
    <property type="match status" value="1"/>
</dbReference>
<dbReference type="InterPro" id="IPR027417">
    <property type="entry name" value="P-loop_NTPase"/>
</dbReference>
<dbReference type="Pfam" id="PF12399">
    <property type="entry name" value="BCA_ABC_TP_C"/>
    <property type="match status" value="1"/>
</dbReference>
<organism evidence="5 6">
    <name type="scientific">Holtiella tumoricola</name>
    <dbReference type="NCBI Taxonomy" id="3018743"/>
    <lineage>
        <taxon>Bacteria</taxon>
        <taxon>Bacillati</taxon>
        <taxon>Bacillota</taxon>
        <taxon>Clostridia</taxon>
        <taxon>Lachnospirales</taxon>
        <taxon>Cellulosilyticaceae</taxon>
        <taxon>Holtiella</taxon>
    </lineage>
</organism>
<dbReference type="SUPFAM" id="SSF52540">
    <property type="entry name" value="P-loop containing nucleoside triphosphate hydrolases"/>
    <property type="match status" value="1"/>
</dbReference>
<dbReference type="PANTHER" id="PTHR45772:SF7">
    <property type="entry name" value="AMINO ACID ABC TRANSPORTER ATP-BINDING PROTEIN"/>
    <property type="match status" value="1"/>
</dbReference>
<accession>A0AA42DPV1</accession>
<comment type="caution">
    <text evidence="5">The sequence shown here is derived from an EMBL/GenBank/DDBJ whole genome shotgun (WGS) entry which is preliminary data.</text>
</comment>
<dbReference type="GO" id="GO:0005304">
    <property type="term" value="F:L-valine transmembrane transporter activity"/>
    <property type="evidence" value="ECO:0007669"/>
    <property type="project" value="TreeGrafter"/>
</dbReference>
<dbReference type="PROSITE" id="PS50893">
    <property type="entry name" value="ABC_TRANSPORTER_2"/>
    <property type="match status" value="1"/>
</dbReference>
<dbReference type="SMART" id="SM00382">
    <property type="entry name" value="AAA"/>
    <property type="match status" value="1"/>
</dbReference>
<dbReference type="GO" id="GO:0015192">
    <property type="term" value="F:L-phenylalanine transmembrane transporter activity"/>
    <property type="evidence" value="ECO:0007669"/>
    <property type="project" value="TreeGrafter"/>
</dbReference>
<evidence type="ECO:0000256" key="2">
    <source>
        <dbReference type="ARBA" id="ARBA00022741"/>
    </source>
</evidence>
<dbReference type="InterPro" id="IPR003439">
    <property type="entry name" value="ABC_transporter-like_ATP-bd"/>
</dbReference>
<dbReference type="GO" id="GO:0042941">
    <property type="term" value="P:D-alanine transmembrane transport"/>
    <property type="evidence" value="ECO:0007669"/>
    <property type="project" value="TreeGrafter"/>
</dbReference>
<sequence length="253" mass="28537">MSLLEVNKMSVNFGGIKPVSELDLHIEQGELIGLIGPNGAGKTTVFNLLTGVYTPTEGSITFDGERIDRLKTHQIVKKGITRTFQNIRLFKQMTVIDNVKVAFNNRLSYNTVEGILRLPRYKKQEEWLQEEAMKLLRIFELDGYANELSMNLPYGKQRKLEIARALAGKPKLLLLDEPAAGMNPNETNELMHTIKMIRDEFGIAILLIEHDMHLVMSICERLVVIDYGNVIARGTPEEVQNNEKVIGAYLGQA</sequence>
<keyword evidence="6" id="KW-1185">Reference proteome</keyword>
<dbReference type="InterPro" id="IPR003593">
    <property type="entry name" value="AAA+_ATPase"/>
</dbReference>
<dbReference type="GO" id="GO:1903805">
    <property type="term" value="P:L-valine import across plasma membrane"/>
    <property type="evidence" value="ECO:0007669"/>
    <property type="project" value="TreeGrafter"/>
</dbReference>
<dbReference type="GO" id="GO:0016887">
    <property type="term" value="F:ATP hydrolysis activity"/>
    <property type="evidence" value="ECO:0007669"/>
    <property type="project" value="InterPro"/>
</dbReference>
<name>A0AA42DPV1_9FIRM</name>
<evidence type="ECO:0000256" key="3">
    <source>
        <dbReference type="ARBA" id="ARBA00022840"/>
    </source>
</evidence>
<dbReference type="GO" id="GO:0005524">
    <property type="term" value="F:ATP binding"/>
    <property type="evidence" value="ECO:0007669"/>
    <property type="project" value="UniProtKB-KW"/>
</dbReference>
<dbReference type="Pfam" id="PF00005">
    <property type="entry name" value="ABC_tran"/>
    <property type="match status" value="1"/>
</dbReference>
<keyword evidence="1" id="KW-0813">Transport</keyword>
<dbReference type="EMBL" id="JAQIFT010000048">
    <property type="protein sequence ID" value="MDA3732508.1"/>
    <property type="molecule type" value="Genomic_DNA"/>
</dbReference>
<evidence type="ECO:0000313" key="6">
    <source>
        <dbReference type="Proteomes" id="UP001169242"/>
    </source>
</evidence>
<dbReference type="PANTHER" id="PTHR45772">
    <property type="entry name" value="CONSERVED COMPONENT OF ABC TRANSPORTER FOR NATURAL AMINO ACIDS-RELATED"/>
    <property type="match status" value="1"/>
</dbReference>
<reference evidence="5" key="1">
    <citation type="journal article" date="2023" name="Int. J. Syst. Evol. Microbiol.">
        <title>&lt;i&gt;Holtiella tumoricola&lt;/i&gt; gen. nov. sp. nov., isolated from a human clinical sample.</title>
        <authorList>
            <person name="Allen-Vercoe E."/>
            <person name="Daigneault M.C."/>
            <person name="Vancuren S.J."/>
            <person name="Cochrane K."/>
            <person name="O'Neal L.L."/>
            <person name="Sankaranarayanan K."/>
            <person name="Lawson P.A."/>
        </authorList>
    </citation>
    <scope>NUCLEOTIDE SEQUENCE</scope>
    <source>
        <strain evidence="5">CC70A</strain>
    </source>
</reference>
<gene>
    <name evidence="5" type="ORF">PBV87_13535</name>
</gene>
<dbReference type="GO" id="GO:0015188">
    <property type="term" value="F:L-isoleucine transmembrane transporter activity"/>
    <property type="evidence" value="ECO:0007669"/>
    <property type="project" value="TreeGrafter"/>
</dbReference>
<dbReference type="InterPro" id="IPR051120">
    <property type="entry name" value="ABC_AA/LPS_Transport"/>
</dbReference>
<protein>
    <submittedName>
        <fullName evidence="5">ABC transporter ATP-binding protein</fullName>
    </submittedName>
</protein>
<dbReference type="RefSeq" id="WP_053985127.1">
    <property type="nucleotide sequence ID" value="NZ_JAQIFT010000048.1"/>
</dbReference>
<feature type="domain" description="ABC transporter" evidence="4">
    <location>
        <begin position="1"/>
        <end position="252"/>
    </location>
</feature>
<dbReference type="AlphaFoldDB" id="A0AA42DPV1"/>
<dbReference type="GO" id="GO:1903806">
    <property type="term" value="P:L-isoleucine import across plasma membrane"/>
    <property type="evidence" value="ECO:0007669"/>
    <property type="project" value="TreeGrafter"/>
</dbReference>
<keyword evidence="3 5" id="KW-0067">ATP-binding</keyword>
<dbReference type="GO" id="GO:0005886">
    <property type="term" value="C:plasma membrane"/>
    <property type="evidence" value="ECO:0007669"/>
    <property type="project" value="TreeGrafter"/>
</dbReference>
<dbReference type="GO" id="GO:0015808">
    <property type="term" value="P:L-alanine transport"/>
    <property type="evidence" value="ECO:0007669"/>
    <property type="project" value="TreeGrafter"/>
</dbReference>
<evidence type="ECO:0000259" key="4">
    <source>
        <dbReference type="PROSITE" id="PS50893"/>
    </source>
</evidence>
<evidence type="ECO:0000313" key="5">
    <source>
        <dbReference type="EMBL" id="MDA3732508.1"/>
    </source>
</evidence>
<keyword evidence="2" id="KW-0547">Nucleotide-binding</keyword>